<evidence type="ECO:0000259" key="2">
    <source>
        <dbReference type="Pfam" id="PF13273"/>
    </source>
</evidence>
<dbReference type="Pfam" id="PF13273">
    <property type="entry name" value="DUF4064"/>
    <property type="match status" value="1"/>
</dbReference>
<protein>
    <recommendedName>
        <fullName evidence="2">DUF4064 domain-containing protein</fullName>
    </recommendedName>
</protein>
<keyword evidence="1" id="KW-1133">Transmembrane helix</keyword>
<dbReference type="EMBL" id="CP016539">
    <property type="protein sequence ID" value="ANU19361.1"/>
    <property type="molecule type" value="Genomic_DNA"/>
</dbReference>
<reference evidence="3" key="1">
    <citation type="submission" date="2016-10" db="EMBL/GenBank/DDBJ databases">
        <authorList>
            <person name="See-Too W.S."/>
        </authorList>
    </citation>
    <scope>NUCLEOTIDE SEQUENCE [LARGE SCALE GENOMIC DNA]</scope>
    <source>
        <strain evidence="3">DSM 23997</strain>
    </source>
</reference>
<feature type="domain" description="DUF4064" evidence="2">
    <location>
        <begin position="19"/>
        <end position="95"/>
    </location>
</feature>
<proteinExistence type="predicted"/>
<dbReference type="Proteomes" id="UP000092650">
    <property type="component" value="Chromosome"/>
</dbReference>
<keyword evidence="4" id="KW-1185">Reference proteome</keyword>
<name>A0A1C7E6P9_9BACL</name>
<keyword evidence="1" id="KW-0472">Membrane</keyword>
<keyword evidence="1" id="KW-0812">Transmembrane</keyword>
<sequence length="124" mass="13945">MANSLDTNQSIQNVLIEIFENDPKAQREMNPEEITAISEQYTNDILSFVQNALKYPFYLLGIAALLSLVALFTIKLNKYVSALLLLFAGLLSIFTLLPPILLFFASNNLFKTSSQNQNAVRKLM</sequence>
<feature type="transmembrane region" description="Helical" evidence="1">
    <location>
        <begin position="55"/>
        <end position="74"/>
    </location>
</feature>
<evidence type="ECO:0000313" key="3">
    <source>
        <dbReference type="EMBL" id="ANU19361.1"/>
    </source>
</evidence>
<evidence type="ECO:0000256" key="1">
    <source>
        <dbReference type="SAM" id="Phobius"/>
    </source>
</evidence>
<accession>A0A1C7E6P9</accession>
<feature type="transmembrane region" description="Helical" evidence="1">
    <location>
        <begin position="80"/>
        <end position="105"/>
    </location>
</feature>
<dbReference type="InterPro" id="IPR025273">
    <property type="entry name" value="DUF4064"/>
</dbReference>
<dbReference type="AlphaFoldDB" id="A0A1C7E6P9"/>
<dbReference type="KEGG" id="ppla:BBI15_03630"/>
<organism evidence="3 4">
    <name type="scientific">Planococcus plakortidis</name>
    <dbReference type="NCBI Taxonomy" id="1038856"/>
    <lineage>
        <taxon>Bacteria</taxon>
        <taxon>Bacillati</taxon>
        <taxon>Bacillota</taxon>
        <taxon>Bacilli</taxon>
        <taxon>Bacillales</taxon>
        <taxon>Caryophanaceae</taxon>
        <taxon>Planococcus</taxon>
    </lineage>
</organism>
<gene>
    <name evidence="3" type="ORF">BBI15_03630</name>
</gene>
<evidence type="ECO:0000313" key="4">
    <source>
        <dbReference type="Proteomes" id="UP000092650"/>
    </source>
</evidence>